<dbReference type="PROSITE" id="PS50053">
    <property type="entry name" value="UBIQUITIN_2"/>
    <property type="match status" value="1"/>
</dbReference>
<dbReference type="InterPro" id="IPR019956">
    <property type="entry name" value="Ubiquitin_dom"/>
</dbReference>
<evidence type="ECO:0000256" key="3">
    <source>
        <dbReference type="ARBA" id="ARBA00022679"/>
    </source>
</evidence>
<dbReference type="Gene3D" id="3.10.20.90">
    <property type="entry name" value="Phosphatidylinositol 3-kinase Catalytic Subunit, Chain A, domain 1"/>
    <property type="match status" value="1"/>
</dbReference>
<dbReference type="SUPFAM" id="SSF54236">
    <property type="entry name" value="Ubiquitin-like"/>
    <property type="match status" value="1"/>
</dbReference>
<organism evidence="11 12">
    <name type="scientific">Geodia barretti</name>
    <name type="common">Barrett's horny sponge</name>
    <dbReference type="NCBI Taxonomy" id="519541"/>
    <lineage>
        <taxon>Eukaryota</taxon>
        <taxon>Metazoa</taxon>
        <taxon>Porifera</taxon>
        <taxon>Demospongiae</taxon>
        <taxon>Heteroscleromorpha</taxon>
        <taxon>Tetractinellida</taxon>
        <taxon>Astrophorina</taxon>
        <taxon>Geodiidae</taxon>
        <taxon>Geodia</taxon>
    </lineage>
</organism>
<keyword evidence="2" id="KW-0597">Phosphoprotein</keyword>
<protein>
    <submittedName>
        <fullName evidence="11">Ubiquitin-60S ribosomal protein L40-2</fullName>
    </submittedName>
</protein>
<dbReference type="InterPro" id="IPR050158">
    <property type="entry name" value="Ubiquitin_ubiquitin-like"/>
</dbReference>
<evidence type="ECO:0000256" key="7">
    <source>
        <dbReference type="ARBA" id="ARBA00022786"/>
    </source>
</evidence>
<evidence type="ECO:0000313" key="12">
    <source>
        <dbReference type="Proteomes" id="UP001174909"/>
    </source>
</evidence>
<evidence type="ECO:0000256" key="5">
    <source>
        <dbReference type="ARBA" id="ARBA00022737"/>
    </source>
</evidence>
<evidence type="ECO:0000259" key="10">
    <source>
        <dbReference type="PROSITE" id="PS51873"/>
    </source>
</evidence>
<name>A0AA35X5P9_GEOBA</name>
<evidence type="ECO:0000256" key="8">
    <source>
        <dbReference type="ARBA" id="ARBA00022833"/>
    </source>
</evidence>
<dbReference type="CDD" id="cd20336">
    <property type="entry name" value="Rcat_RBR"/>
    <property type="match status" value="1"/>
</dbReference>
<dbReference type="Pfam" id="PF00240">
    <property type="entry name" value="ubiquitin"/>
    <property type="match status" value="1"/>
</dbReference>
<dbReference type="InterPro" id="IPR044066">
    <property type="entry name" value="TRIAD_supradom"/>
</dbReference>
<comment type="pathway">
    <text evidence="1">Protein modification; protein ubiquitination.</text>
</comment>
<gene>
    <name evidence="11" type="ORF">GBAR_LOCUS25610</name>
</gene>
<keyword evidence="5" id="KW-0677">Repeat</keyword>
<dbReference type="Gene3D" id="1.20.120.1750">
    <property type="match status" value="1"/>
</dbReference>
<dbReference type="InterPro" id="IPR029071">
    <property type="entry name" value="Ubiquitin-like_domsf"/>
</dbReference>
<keyword evidence="11" id="KW-0687">Ribonucleoprotein</keyword>
<evidence type="ECO:0000256" key="4">
    <source>
        <dbReference type="ARBA" id="ARBA00022723"/>
    </source>
</evidence>
<evidence type="ECO:0000256" key="1">
    <source>
        <dbReference type="ARBA" id="ARBA00004906"/>
    </source>
</evidence>
<keyword evidence="8" id="KW-0862">Zinc</keyword>
<keyword evidence="7" id="KW-0833">Ubl conjugation pathway</keyword>
<dbReference type="GO" id="GO:0016740">
    <property type="term" value="F:transferase activity"/>
    <property type="evidence" value="ECO:0007669"/>
    <property type="project" value="UniProtKB-KW"/>
</dbReference>
<keyword evidence="4" id="KW-0479">Metal-binding</keyword>
<accession>A0AA35X5P9</accession>
<evidence type="ECO:0000256" key="2">
    <source>
        <dbReference type="ARBA" id="ARBA00022553"/>
    </source>
</evidence>
<dbReference type="EMBL" id="CASHTH010003555">
    <property type="protein sequence ID" value="CAI8046328.1"/>
    <property type="molecule type" value="Genomic_DNA"/>
</dbReference>
<dbReference type="Proteomes" id="UP001174909">
    <property type="component" value="Unassembled WGS sequence"/>
</dbReference>
<comment type="caution">
    <text evidence="11">The sequence shown here is derived from an EMBL/GenBank/DDBJ whole genome shotgun (WGS) entry which is preliminary data.</text>
</comment>
<dbReference type="PRINTS" id="PR00348">
    <property type="entry name" value="UBIQUITIN"/>
</dbReference>
<reference evidence="11" key="1">
    <citation type="submission" date="2023-03" db="EMBL/GenBank/DDBJ databases">
        <authorList>
            <person name="Steffen K."/>
            <person name="Cardenas P."/>
        </authorList>
    </citation>
    <scope>NUCLEOTIDE SEQUENCE</scope>
</reference>
<keyword evidence="6" id="KW-0863">Zinc-finger</keyword>
<proteinExistence type="predicted"/>
<feature type="domain" description="RING-type" evidence="10">
    <location>
        <begin position="100"/>
        <end position="325"/>
    </location>
</feature>
<evidence type="ECO:0000313" key="11">
    <source>
        <dbReference type="EMBL" id="CAI8046328.1"/>
    </source>
</evidence>
<dbReference type="PROSITE" id="PS51873">
    <property type="entry name" value="TRIAD"/>
    <property type="match status" value="1"/>
</dbReference>
<keyword evidence="12" id="KW-1185">Reference proteome</keyword>
<evidence type="ECO:0000256" key="6">
    <source>
        <dbReference type="ARBA" id="ARBA00022771"/>
    </source>
</evidence>
<evidence type="ECO:0000259" key="9">
    <source>
        <dbReference type="PROSITE" id="PS50053"/>
    </source>
</evidence>
<keyword evidence="11" id="KW-0689">Ribosomal protein</keyword>
<dbReference type="SMART" id="SM00213">
    <property type="entry name" value="UBQ"/>
    <property type="match status" value="1"/>
</dbReference>
<sequence length="334" mass="38252">MPWNLQVKGLEGKTMNFVMDKEQTDCTVDDVKRLIEARTGIPPNEQRLLFEAKQLVDGKKLCEYSIRDNSTIFLVMRLPGGAKRPSPPVQRKVNPSVPRSKRECMIMFTNDDNVKMPCGHTISPDALIDHSWNEICVNRKTQVQCCLCSKNWDPDIIRRYGGATDKEIAILQECMSANYCQKDPKISECPSCYTICERQNESNQCVMCRICTKKKGKSYHFCWECKREWIGSVTNSVCGNANCNPRELLEKLKNCPMKKMDYFEGVYVPSFRACPCCGCPIEHAGECKHMQCRICSKEFCFVCLRIRVGGSWPCGIYRDPCHPAPRQTTIPRRN</sequence>
<dbReference type="PANTHER" id="PTHR10666">
    <property type="entry name" value="UBIQUITIN"/>
    <property type="match status" value="1"/>
</dbReference>
<dbReference type="GO" id="GO:0008270">
    <property type="term" value="F:zinc ion binding"/>
    <property type="evidence" value="ECO:0007669"/>
    <property type="project" value="UniProtKB-KW"/>
</dbReference>
<keyword evidence="3" id="KW-0808">Transferase</keyword>
<dbReference type="SUPFAM" id="SSF57850">
    <property type="entry name" value="RING/U-box"/>
    <property type="match status" value="1"/>
</dbReference>
<dbReference type="GO" id="GO:0009893">
    <property type="term" value="P:positive regulation of metabolic process"/>
    <property type="evidence" value="ECO:0007669"/>
    <property type="project" value="UniProtKB-ARBA"/>
</dbReference>
<feature type="domain" description="Ubiquitin-like" evidence="9">
    <location>
        <begin position="3"/>
        <end position="81"/>
    </location>
</feature>
<dbReference type="GO" id="GO:0005840">
    <property type="term" value="C:ribosome"/>
    <property type="evidence" value="ECO:0007669"/>
    <property type="project" value="UniProtKB-KW"/>
</dbReference>
<dbReference type="InterPro" id="IPR000626">
    <property type="entry name" value="Ubiquitin-like_dom"/>
</dbReference>
<dbReference type="AlphaFoldDB" id="A0AA35X5P9"/>